<evidence type="ECO:0000256" key="1">
    <source>
        <dbReference type="ARBA" id="ARBA00023015"/>
    </source>
</evidence>
<dbReference type="CDD" id="cd06170">
    <property type="entry name" value="LuxR_C_like"/>
    <property type="match status" value="1"/>
</dbReference>
<dbReference type="Pfam" id="PF25873">
    <property type="entry name" value="WHD_MalT"/>
    <property type="match status" value="1"/>
</dbReference>
<dbReference type="SMART" id="SM00382">
    <property type="entry name" value="AAA"/>
    <property type="match status" value="1"/>
</dbReference>
<dbReference type="InterPro" id="IPR059106">
    <property type="entry name" value="WHD_MalT"/>
</dbReference>
<dbReference type="InterPro" id="IPR027417">
    <property type="entry name" value="P-loop_NTPase"/>
</dbReference>
<proteinExistence type="predicted"/>
<dbReference type="GO" id="GO:0006355">
    <property type="term" value="P:regulation of DNA-templated transcription"/>
    <property type="evidence" value="ECO:0007669"/>
    <property type="project" value="InterPro"/>
</dbReference>
<dbReference type="Pfam" id="PF17874">
    <property type="entry name" value="TPR_MalT"/>
    <property type="match status" value="1"/>
</dbReference>
<dbReference type="Gene3D" id="1.25.40.10">
    <property type="entry name" value="Tetratricopeptide repeat domain"/>
    <property type="match status" value="1"/>
</dbReference>
<dbReference type="InterPro" id="IPR041664">
    <property type="entry name" value="AAA_16"/>
</dbReference>
<dbReference type="SMART" id="SM00421">
    <property type="entry name" value="HTH_LUXR"/>
    <property type="match status" value="1"/>
</dbReference>
<dbReference type="AlphaFoldDB" id="A0A0F4TQ70"/>
<keyword evidence="3" id="KW-0804">Transcription</keyword>
<name>A0A0F4TQ70_PSEFL</name>
<dbReference type="Gene3D" id="1.10.10.10">
    <property type="entry name" value="Winged helix-like DNA-binding domain superfamily/Winged helix DNA-binding domain"/>
    <property type="match status" value="1"/>
</dbReference>
<dbReference type="InterPro" id="IPR036388">
    <property type="entry name" value="WH-like_DNA-bd_sf"/>
</dbReference>
<gene>
    <name evidence="5" type="ORF">VC35_12605</name>
</gene>
<keyword evidence="2" id="KW-0238">DNA-binding</keyword>
<dbReference type="EMBL" id="LACC01000014">
    <property type="protein sequence ID" value="KJZ46209.1"/>
    <property type="molecule type" value="Genomic_DNA"/>
</dbReference>
<dbReference type="GO" id="GO:0003677">
    <property type="term" value="F:DNA binding"/>
    <property type="evidence" value="ECO:0007669"/>
    <property type="project" value="UniProtKB-KW"/>
</dbReference>
<organism evidence="5 6">
    <name type="scientific">Pseudomonas fluorescens</name>
    <dbReference type="NCBI Taxonomy" id="294"/>
    <lineage>
        <taxon>Bacteria</taxon>
        <taxon>Pseudomonadati</taxon>
        <taxon>Pseudomonadota</taxon>
        <taxon>Gammaproteobacteria</taxon>
        <taxon>Pseudomonadales</taxon>
        <taxon>Pseudomonadaceae</taxon>
        <taxon>Pseudomonas</taxon>
    </lineage>
</organism>
<comment type="caution">
    <text evidence="5">The sequence shown here is derived from an EMBL/GenBank/DDBJ whole genome shotgun (WGS) entry which is preliminary data.</text>
</comment>
<dbReference type="RefSeq" id="WP_046040406.1">
    <property type="nucleotide sequence ID" value="NZ_LACC01000014.1"/>
</dbReference>
<dbReference type="PRINTS" id="PR00038">
    <property type="entry name" value="HTHLUXR"/>
</dbReference>
<sequence length="943" mass="104896">MDKHRKSNASDTHASQVFNPVQSPIVSTKLTPPRSAGRLISRERLQEQMLKARRLRCIVLKGPAGCGKTSTLIAWRQALLPLGFDVAWLTLSADDNELARFLDYLLASLGQIDPTLVREATQLEGRGIDSEAVERTVITLVRSIASRGRELVLVLDDLHHLTDVGIHQALQWLIDYAPANLHLALVSRSVVPLSLARLRSQELVLELNLRDLRFTAAESEQFLKAQLGEISARDARMMHDLTDGWVAGLQLLAVSRKKNRPPAATEATSVQAQLRDDQAFARFFEVEVLSHLSPTDLDLLLLMAVCNRFCASLCAALSGHPQVVAEANALLTRLERDNLFLIPVDSAERETWYRLHPLLRETLLKYFDSRSHAEQQAVHVRAWNWFREHNHLDEAVHHAVMGGDPSAAADLVEQHCEALYAHGDLRMLIELVRLLPVEQVQARVKLRILKTRMQLYARDFVACTASLEQLFRDVPESEVHDRFMISLLRASLALQRDDTDAAMTVLPQLLNPPAGSNSVAIGSCANILSWLYMHRGEYEKARQVQLDRPNLLINGQPLLGTTAGSLQGRCLIGLSLALEGQMTQAERVYRDVLHEAGQCGKGGADATYLSAALLGEVLYETNDLDAAFKMLSGWIDILERISIPDSVLRVLQVLWNVQWLAGNHQEALAFVERLDEYAIKLGLERLQAYCLTWQVRWLLTLGETAQAQAKLARLDAIDARHPDAGHTALKEIHILAENARARWQLAQGDLDGAFARIEQLIQTCERHRRQLGAVRLMVLSAVIESERGHHEQARDKVMEALRRGQRFGLVRSLIDAHPDGLKLICDITSREVLDPVLAFYVERLQAAGATAPAVSKTKPATAATSKPLAAGIEPLSEREIEVVRLLAQALPNKKIARALGLSPETVKWHLSHIYSKLGVSSRDEAVARVRDLESQGDPGTGTH</sequence>
<dbReference type="InterPro" id="IPR000792">
    <property type="entry name" value="Tscrpt_reg_LuxR_C"/>
</dbReference>
<dbReference type="PROSITE" id="PS50043">
    <property type="entry name" value="HTH_LUXR_2"/>
    <property type="match status" value="1"/>
</dbReference>
<dbReference type="Gene3D" id="3.40.50.300">
    <property type="entry name" value="P-loop containing nucleotide triphosphate hydrolases"/>
    <property type="match status" value="1"/>
</dbReference>
<accession>A0A0F4TQ70</accession>
<dbReference type="SUPFAM" id="SSF46894">
    <property type="entry name" value="C-terminal effector domain of the bipartite response regulators"/>
    <property type="match status" value="1"/>
</dbReference>
<dbReference type="InterPro" id="IPR041617">
    <property type="entry name" value="TPR_MalT"/>
</dbReference>
<dbReference type="PATRIC" id="fig|294.132.peg.1275"/>
<dbReference type="PANTHER" id="PTHR44688">
    <property type="entry name" value="DNA-BINDING TRANSCRIPTIONAL ACTIVATOR DEVR_DOSR"/>
    <property type="match status" value="1"/>
</dbReference>
<feature type="domain" description="HTH luxR-type" evidence="4">
    <location>
        <begin position="868"/>
        <end position="933"/>
    </location>
</feature>
<dbReference type="SUPFAM" id="SSF48452">
    <property type="entry name" value="TPR-like"/>
    <property type="match status" value="1"/>
</dbReference>
<evidence type="ECO:0000256" key="3">
    <source>
        <dbReference type="ARBA" id="ARBA00023163"/>
    </source>
</evidence>
<dbReference type="InterPro" id="IPR016032">
    <property type="entry name" value="Sig_transdc_resp-reg_C-effctor"/>
</dbReference>
<reference evidence="5 6" key="1">
    <citation type="submission" date="2015-03" db="EMBL/GenBank/DDBJ databases">
        <title>Comparative genomics of Pseudomonas insights into diversity of traits involved in vanlence and defense.</title>
        <authorList>
            <person name="Qin Y."/>
        </authorList>
    </citation>
    <scope>NUCLEOTIDE SEQUENCE [LARGE SCALE GENOMIC DNA]</scope>
    <source>
        <strain evidence="5 6">C8</strain>
    </source>
</reference>
<dbReference type="Pfam" id="PF00196">
    <property type="entry name" value="GerE"/>
    <property type="match status" value="1"/>
</dbReference>
<evidence type="ECO:0000313" key="6">
    <source>
        <dbReference type="Proteomes" id="UP000033588"/>
    </source>
</evidence>
<dbReference type="InterPro" id="IPR003593">
    <property type="entry name" value="AAA+_ATPase"/>
</dbReference>
<evidence type="ECO:0000259" key="4">
    <source>
        <dbReference type="PROSITE" id="PS50043"/>
    </source>
</evidence>
<dbReference type="Pfam" id="PF13191">
    <property type="entry name" value="AAA_16"/>
    <property type="match status" value="1"/>
</dbReference>
<dbReference type="OrthoDB" id="1123107at2"/>
<dbReference type="Proteomes" id="UP000033588">
    <property type="component" value="Unassembled WGS sequence"/>
</dbReference>
<dbReference type="PANTHER" id="PTHR44688:SF16">
    <property type="entry name" value="DNA-BINDING TRANSCRIPTIONAL ACTIVATOR DEVR_DOSR"/>
    <property type="match status" value="1"/>
</dbReference>
<dbReference type="SUPFAM" id="SSF52540">
    <property type="entry name" value="P-loop containing nucleoside triphosphate hydrolases"/>
    <property type="match status" value="1"/>
</dbReference>
<protein>
    <submittedName>
        <fullName evidence="5">LuxR family transcriptional regulator</fullName>
    </submittedName>
</protein>
<evidence type="ECO:0000256" key="2">
    <source>
        <dbReference type="ARBA" id="ARBA00023125"/>
    </source>
</evidence>
<evidence type="ECO:0000313" key="5">
    <source>
        <dbReference type="EMBL" id="KJZ46209.1"/>
    </source>
</evidence>
<dbReference type="InterPro" id="IPR011990">
    <property type="entry name" value="TPR-like_helical_dom_sf"/>
</dbReference>
<keyword evidence="1" id="KW-0805">Transcription regulation</keyword>